<name>A0A6N2W216_9FIRM</name>
<dbReference type="GO" id="GO:0005975">
    <property type="term" value="P:carbohydrate metabolic process"/>
    <property type="evidence" value="ECO:0007669"/>
    <property type="project" value="InterPro"/>
</dbReference>
<dbReference type="PANTHER" id="PTHR10587">
    <property type="entry name" value="GLYCOSYL TRANSFERASE-RELATED"/>
    <property type="match status" value="1"/>
</dbReference>
<proteinExistence type="predicted"/>
<accession>A0A6N2W216</accession>
<dbReference type="SUPFAM" id="SSF88713">
    <property type="entry name" value="Glycoside hydrolase/deacetylase"/>
    <property type="match status" value="1"/>
</dbReference>
<sequence length="249" mass="28227">MKRKILMSVVVCLFILGTCMGAVREISVSNTVNGRELPIYSVETEAKQVALSFDATWGNEYMKQILDVLDKYDVKATFFLTGNWVGKYQEDVKQIQFAGHDIGNHSENHKSMSQLSKEACKEEIVSVHEKVKALTGMEMKLFRVPYGDYDDQVIKTAKACGYEVIQWSIDSQDWKDYGKESIVKTILENKELKGGAIILLHSGAKYTKDALESVILGLREQGYELVPVSELIYKENYHLDVTGRQIKNK</sequence>
<dbReference type="PANTHER" id="PTHR10587:SF128">
    <property type="entry name" value="POLYSACCHARIDE DEACETYLASE PDAB-RELATED"/>
    <property type="match status" value="1"/>
</dbReference>
<dbReference type="Pfam" id="PF01522">
    <property type="entry name" value="Polysacc_deac_1"/>
    <property type="match status" value="1"/>
</dbReference>
<dbReference type="Gene3D" id="3.20.20.370">
    <property type="entry name" value="Glycoside hydrolase/deacetylase"/>
    <property type="match status" value="1"/>
</dbReference>
<gene>
    <name evidence="2" type="primary">pdaA_1</name>
    <name evidence="2" type="ORF">CNLFYP112_00589</name>
</gene>
<dbReference type="InterPro" id="IPR011330">
    <property type="entry name" value="Glyco_hydro/deAcase_b/a-brl"/>
</dbReference>
<organism evidence="2">
    <name type="scientific">[Clostridium] nexile</name>
    <dbReference type="NCBI Taxonomy" id="29361"/>
    <lineage>
        <taxon>Bacteria</taxon>
        <taxon>Bacillati</taxon>
        <taxon>Bacillota</taxon>
        <taxon>Clostridia</taxon>
        <taxon>Lachnospirales</taxon>
        <taxon>Lachnospiraceae</taxon>
        <taxon>Tyzzerella</taxon>
    </lineage>
</organism>
<dbReference type="InterPro" id="IPR050248">
    <property type="entry name" value="Polysacc_deacetylase_ArnD"/>
</dbReference>
<dbReference type="EMBL" id="CACRTG010000043">
    <property type="protein sequence ID" value="VYT36378.1"/>
    <property type="molecule type" value="Genomic_DNA"/>
</dbReference>
<dbReference type="EC" id="3.5.1.-" evidence="2"/>
<dbReference type="PROSITE" id="PS51677">
    <property type="entry name" value="NODB"/>
    <property type="match status" value="1"/>
</dbReference>
<protein>
    <submittedName>
        <fullName evidence="2">Peptidoglycan-N-acetylmuramic acid deacetylase PdaA</fullName>
        <ecNumber evidence="2">3.5.1.-</ecNumber>
    </submittedName>
</protein>
<dbReference type="GO" id="GO:0016810">
    <property type="term" value="F:hydrolase activity, acting on carbon-nitrogen (but not peptide) bonds"/>
    <property type="evidence" value="ECO:0007669"/>
    <property type="project" value="InterPro"/>
</dbReference>
<keyword evidence="2" id="KW-0378">Hydrolase</keyword>
<feature type="domain" description="NodB homology" evidence="1">
    <location>
        <begin position="47"/>
        <end position="226"/>
    </location>
</feature>
<evidence type="ECO:0000313" key="2">
    <source>
        <dbReference type="EMBL" id="VYT36378.1"/>
    </source>
</evidence>
<dbReference type="CDD" id="cd10917">
    <property type="entry name" value="CE4_NodB_like_6s_7s"/>
    <property type="match status" value="1"/>
</dbReference>
<evidence type="ECO:0000259" key="1">
    <source>
        <dbReference type="PROSITE" id="PS51677"/>
    </source>
</evidence>
<dbReference type="GO" id="GO:0016020">
    <property type="term" value="C:membrane"/>
    <property type="evidence" value="ECO:0007669"/>
    <property type="project" value="TreeGrafter"/>
</dbReference>
<dbReference type="AlphaFoldDB" id="A0A6N2W216"/>
<reference evidence="2" key="1">
    <citation type="submission" date="2019-11" db="EMBL/GenBank/DDBJ databases">
        <authorList>
            <person name="Feng L."/>
        </authorList>
    </citation>
    <scope>NUCLEOTIDE SEQUENCE</scope>
    <source>
        <strain evidence="2">CnexileLFYP112</strain>
    </source>
</reference>
<dbReference type="InterPro" id="IPR002509">
    <property type="entry name" value="NODB_dom"/>
</dbReference>